<dbReference type="AlphaFoldDB" id="A0A3B0XGP3"/>
<organism evidence="1">
    <name type="scientific">hydrothermal vent metagenome</name>
    <dbReference type="NCBI Taxonomy" id="652676"/>
    <lineage>
        <taxon>unclassified sequences</taxon>
        <taxon>metagenomes</taxon>
        <taxon>ecological metagenomes</taxon>
    </lineage>
</organism>
<accession>A0A3B0XGP3</accession>
<name>A0A3B0XGP3_9ZZZZ</name>
<feature type="non-terminal residue" evidence="1">
    <location>
        <position position="1"/>
    </location>
</feature>
<reference evidence="1" key="1">
    <citation type="submission" date="2018-06" db="EMBL/GenBank/DDBJ databases">
        <authorList>
            <person name="Zhirakovskaya E."/>
        </authorList>
    </citation>
    <scope>NUCLEOTIDE SEQUENCE</scope>
</reference>
<sequence length="128" mass="15279">RDIKTTLGMDVLKSKTPEMVEKEILMYIVVFNVMRQIIYDVSDQYKPSQFSFKSSIQTLLSYHHQYGSKEGRSTHQFKKSLLSEIAYCLLYQREGRVEPRQIKRRKKPFKWLTKPRREIIDDLCLKCA</sequence>
<protein>
    <recommendedName>
        <fullName evidence="2">IS4 family transposase</fullName>
    </recommendedName>
</protein>
<evidence type="ECO:0008006" key="2">
    <source>
        <dbReference type="Google" id="ProtNLM"/>
    </source>
</evidence>
<proteinExistence type="predicted"/>
<gene>
    <name evidence="1" type="ORF">MNBD_GAMMA08-3181</name>
</gene>
<evidence type="ECO:0000313" key="1">
    <source>
        <dbReference type="EMBL" id="VAW62287.1"/>
    </source>
</evidence>
<dbReference type="EMBL" id="UOFH01000211">
    <property type="protein sequence ID" value="VAW62287.1"/>
    <property type="molecule type" value="Genomic_DNA"/>
</dbReference>